<dbReference type="EMBL" id="KQ090220">
    <property type="protein sequence ID" value="KMS99341.1"/>
    <property type="molecule type" value="Genomic_DNA"/>
</dbReference>
<feature type="region of interest" description="Disordered" evidence="8">
    <location>
        <begin position="192"/>
        <end position="288"/>
    </location>
</feature>
<dbReference type="Pfam" id="PF08263">
    <property type="entry name" value="LRRNT_2"/>
    <property type="match status" value="1"/>
</dbReference>
<keyword evidence="2 9" id="KW-0812">Transmembrane</keyword>
<evidence type="ECO:0000256" key="8">
    <source>
        <dbReference type="SAM" id="MobiDB-lite"/>
    </source>
</evidence>
<evidence type="ECO:0000259" key="10">
    <source>
        <dbReference type="PROSITE" id="PS50011"/>
    </source>
</evidence>
<keyword evidence="1" id="KW-0433">Leucine-rich repeat</keyword>
<dbReference type="Proteomes" id="UP000035740">
    <property type="component" value="Unassembled WGS sequence"/>
</dbReference>
<dbReference type="PANTHER" id="PTHR46084">
    <property type="entry name" value="PROTEIN MALE DISCOVERER 2"/>
    <property type="match status" value="1"/>
</dbReference>
<dbReference type="KEGG" id="bvg:104906060"/>
<dbReference type="Gramene" id="KMS99341">
    <property type="protein sequence ID" value="KMS99341"/>
    <property type="gene ID" value="BVRB_2g045690"/>
</dbReference>
<dbReference type="InterPro" id="IPR001245">
    <property type="entry name" value="Ser-Thr/Tyr_kinase_cat_dom"/>
</dbReference>
<protein>
    <recommendedName>
        <fullName evidence="10">Protein kinase domain-containing protein</fullName>
    </recommendedName>
</protein>
<sequence>MNDYWWTNVCLTWRILVLIGIFLLNSIFCWSLNHEGIALLKFRERLVNDPFGGLSSWNEENGEVSPCSWFGVGCASGQVVSLNLTNLCLEGTLAPELHHLLHIKSIILRNNSFSGLIPGEIRNLKELKLLDLSFNNFREPITHESGYNIPIFILEKNGLSCHVSSEVHEDENLSTKSLKVLSYFRHNDQAKDVRHSRILQDANRTQASEISPPDGTDSTSGGGSAKSLDDLVTNSPPKPPLTHPPSPLHNLPPQLPEPQPQPQPQPRPPPPPPESPLSSPSPSRAGGLSGKDKLLIGFGTGGGIIGLVLISFLLYFLRGSKIKKVTRFSGQLKKAFVPGNDRSDGVNIDKPSFVEGVPNLKWSELQTACEDFSNVIGSSSIGTIYKGTLSNGVEIAVISLCVTSAKDWSRNLETQFRKKIETLSKVNHKNFVNLIGYCEEEEPFARLMIFEYAPNGSLFEHLHVREAEHLDWGMRLRVAMGMSYCLEHMHQLTPPVTHPNLNSSAVNLSEDYAAKISDFCFWNEVAAAPRVQPIANGMSGLSTISVSPKSNVYNFGLLLLEMMTGRIPHSLENNSIDHWVSEYLSGEQPLQELIDPMLRQFKPEQLNNISEVIRKCLHSEQHRPTMKDVTARLREITGVAQDKAVPRFSSLWWAELDARSVNGT</sequence>
<evidence type="ECO:0000256" key="9">
    <source>
        <dbReference type="SAM" id="Phobius"/>
    </source>
</evidence>
<feature type="transmembrane region" description="Helical" evidence="9">
    <location>
        <begin position="294"/>
        <end position="317"/>
    </location>
</feature>
<dbReference type="Gene3D" id="3.30.200.20">
    <property type="entry name" value="Phosphorylase Kinase, domain 1"/>
    <property type="match status" value="1"/>
</dbReference>
<keyword evidence="5 9" id="KW-1133">Transmembrane helix</keyword>
<dbReference type="OrthoDB" id="291737at2759"/>
<evidence type="ECO:0000256" key="3">
    <source>
        <dbReference type="ARBA" id="ARBA00022729"/>
    </source>
</evidence>
<comment type="subcellular location">
    <subcellularLocation>
        <location evidence="7">Endomembrane system</location>
        <topology evidence="7">Single-pass type I membrane protein</topology>
    </subcellularLocation>
</comment>
<evidence type="ECO:0000256" key="1">
    <source>
        <dbReference type="ARBA" id="ARBA00022614"/>
    </source>
</evidence>
<dbReference type="eggNOG" id="KOG1187">
    <property type="taxonomic scope" value="Eukaryota"/>
</dbReference>
<dbReference type="InterPro" id="IPR011009">
    <property type="entry name" value="Kinase-like_dom_sf"/>
</dbReference>
<evidence type="ECO:0000256" key="4">
    <source>
        <dbReference type="ARBA" id="ARBA00022737"/>
    </source>
</evidence>
<evidence type="ECO:0000256" key="6">
    <source>
        <dbReference type="ARBA" id="ARBA00023136"/>
    </source>
</evidence>
<evidence type="ECO:0000256" key="2">
    <source>
        <dbReference type="ARBA" id="ARBA00022692"/>
    </source>
</evidence>
<feature type="transmembrane region" description="Helical" evidence="9">
    <location>
        <begin position="12"/>
        <end position="33"/>
    </location>
</feature>
<evidence type="ECO:0000256" key="7">
    <source>
        <dbReference type="ARBA" id="ARBA00046288"/>
    </source>
</evidence>
<feature type="compositionally biased region" description="Pro residues" evidence="8">
    <location>
        <begin position="236"/>
        <end position="247"/>
    </location>
</feature>
<dbReference type="SUPFAM" id="SSF56112">
    <property type="entry name" value="Protein kinase-like (PK-like)"/>
    <property type="match status" value="1"/>
</dbReference>
<organism evidence="11 12">
    <name type="scientific">Beta vulgaris subsp. vulgaris</name>
    <name type="common">Beet</name>
    <dbReference type="NCBI Taxonomy" id="3555"/>
    <lineage>
        <taxon>Eukaryota</taxon>
        <taxon>Viridiplantae</taxon>
        <taxon>Streptophyta</taxon>
        <taxon>Embryophyta</taxon>
        <taxon>Tracheophyta</taxon>
        <taxon>Spermatophyta</taxon>
        <taxon>Magnoliopsida</taxon>
        <taxon>eudicotyledons</taxon>
        <taxon>Gunneridae</taxon>
        <taxon>Pentapetalae</taxon>
        <taxon>Caryophyllales</taxon>
        <taxon>Chenopodiaceae</taxon>
        <taxon>Betoideae</taxon>
        <taxon>Beta</taxon>
    </lineage>
</organism>
<dbReference type="Pfam" id="PF07714">
    <property type="entry name" value="PK_Tyr_Ser-Thr"/>
    <property type="match status" value="1"/>
</dbReference>
<dbReference type="Gene3D" id="1.10.510.10">
    <property type="entry name" value="Transferase(Phosphotransferase) domain 1"/>
    <property type="match status" value="1"/>
</dbReference>
<gene>
    <name evidence="11" type="ORF">BVRB_2g045690</name>
</gene>
<dbReference type="Gene3D" id="3.80.10.10">
    <property type="entry name" value="Ribonuclease Inhibitor"/>
    <property type="match status" value="1"/>
</dbReference>
<evidence type="ECO:0000313" key="11">
    <source>
        <dbReference type="EMBL" id="KMS99341.1"/>
    </source>
</evidence>
<dbReference type="InterPro" id="IPR032675">
    <property type="entry name" value="LRR_dom_sf"/>
</dbReference>
<keyword evidence="4" id="KW-0677">Repeat</keyword>
<dbReference type="GO" id="GO:0004672">
    <property type="term" value="F:protein kinase activity"/>
    <property type="evidence" value="ECO:0007669"/>
    <property type="project" value="InterPro"/>
</dbReference>
<keyword evidence="6 9" id="KW-0472">Membrane</keyword>
<keyword evidence="12" id="KW-1185">Reference proteome</keyword>
<dbReference type="OMA" id="PCFWNEL"/>
<feature type="domain" description="Protein kinase" evidence="10">
    <location>
        <begin position="370"/>
        <end position="637"/>
    </location>
</feature>
<dbReference type="InterPro" id="IPR013210">
    <property type="entry name" value="LRR_N_plant-typ"/>
</dbReference>
<dbReference type="InterPro" id="IPR000719">
    <property type="entry name" value="Prot_kinase_dom"/>
</dbReference>
<feature type="compositionally biased region" description="Pro residues" evidence="8">
    <location>
        <begin position="253"/>
        <end position="275"/>
    </location>
</feature>
<evidence type="ECO:0000256" key="5">
    <source>
        <dbReference type="ARBA" id="ARBA00022989"/>
    </source>
</evidence>
<dbReference type="GO" id="GO:0005524">
    <property type="term" value="F:ATP binding"/>
    <property type="evidence" value="ECO:0007669"/>
    <property type="project" value="InterPro"/>
</dbReference>
<proteinExistence type="predicted"/>
<accession>A0A0J8BEJ1</accession>
<keyword evidence="3" id="KW-0732">Signal</keyword>
<dbReference type="AlphaFoldDB" id="A0A0J8BEJ1"/>
<dbReference type="SUPFAM" id="SSF52058">
    <property type="entry name" value="L domain-like"/>
    <property type="match status" value="1"/>
</dbReference>
<dbReference type="FunFam" id="3.80.10.10:FF:000129">
    <property type="entry name" value="Leucine-rich repeat receptor-like kinase"/>
    <property type="match status" value="1"/>
</dbReference>
<dbReference type="PROSITE" id="PS50011">
    <property type="entry name" value="PROTEIN_KINASE_DOM"/>
    <property type="match status" value="1"/>
</dbReference>
<dbReference type="GO" id="GO:0012505">
    <property type="term" value="C:endomembrane system"/>
    <property type="evidence" value="ECO:0007669"/>
    <property type="project" value="UniProtKB-SubCell"/>
</dbReference>
<dbReference type="FunFam" id="3.30.200.20:FF:000489">
    <property type="entry name" value="Inactive receptor-like serine/threonine-protein kinase"/>
    <property type="match status" value="1"/>
</dbReference>
<name>A0A0J8BEJ1_BETVV</name>
<reference evidence="11 12" key="1">
    <citation type="journal article" date="2014" name="Nature">
        <title>The genome of the recently domesticated crop plant sugar beet (Beta vulgaris).</title>
        <authorList>
            <person name="Dohm J.C."/>
            <person name="Minoche A.E."/>
            <person name="Holtgrawe D."/>
            <person name="Capella-Gutierrez S."/>
            <person name="Zakrzewski F."/>
            <person name="Tafer H."/>
            <person name="Rupp O."/>
            <person name="Sorensen T.R."/>
            <person name="Stracke R."/>
            <person name="Reinhardt R."/>
            <person name="Goesmann A."/>
            <person name="Kraft T."/>
            <person name="Schulz B."/>
            <person name="Stadler P.F."/>
            <person name="Schmidt T."/>
            <person name="Gabaldon T."/>
            <person name="Lehrach H."/>
            <person name="Weisshaar B."/>
            <person name="Himmelbauer H."/>
        </authorList>
    </citation>
    <scope>NUCLEOTIDE SEQUENCE [LARGE SCALE GENOMIC DNA]</scope>
    <source>
        <tissue evidence="11">Taproot</tissue>
    </source>
</reference>
<evidence type="ECO:0000313" key="12">
    <source>
        <dbReference type="Proteomes" id="UP000035740"/>
    </source>
</evidence>
<dbReference type="PANTHER" id="PTHR46084:SF4">
    <property type="entry name" value="PROTEIN KINASE DOMAIN-CONTAINING PROTEIN"/>
    <property type="match status" value="1"/>
</dbReference>